<comment type="caution">
    <text evidence="1">The sequence shown here is derived from an EMBL/GenBank/DDBJ whole genome shotgun (WGS) entry which is preliminary data.</text>
</comment>
<keyword evidence="2" id="KW-1185">Reference proteome</keyword>
<gene>
    <name evidence="1" type="ORF">BV22DRAFT_260458</name>
</gene>
<evidence type="ECO:0000313" key="2">
    <source>
        <dbReference type="Proteomes" id="UP000790709"/>
    </source>
</evidence>
<organism evidence="1 2">
    <name type="scientific">Leucogyrophana mollusca</name>
    <dbReference type="NCBI Taxonomy" id="85980"/>
    <lineage>
        <taxon>Eukaryota</taxon>
        <taxon>Fungi</taxon>
        <taxon>Dikarya</taxon>
        <taxon>Basidiomycota</taxon>
        <taxon>Agaricomycotina</taxon>
        <taxon>Agaricomycetes</taxon>
        <taxon>Agaricomycetidae</taxon>
        <taxon>Boletales</taxon>
        <taxon>Boletales incertae sedis</taxon>
        <taxon>Leucogyrophana</taxon>
    </lineage>
</organism>
<dbReference type="Proteomes" id="UP000790709">
    <property type="component" value="Unassembled WGS sequence"/>
</dbReference>
<name>A0ACB8BNZ1_9AGAM</name>
<accession>A0ACB8BNZ1</accession>
<dbReference type="EMBL" id="MU266363">
    <property type="protein sequence ID" value="KAH7927630.1"/>
    <property type="molecule type" value="Genomic_DNA"/>
</dbReference>
<proteinExistence type="predicted"/>
<protein>
    <submittedName>
        <fullName evidence="1">Uncharacterized protein</fullName>
    </submittedName>
</protein>
<evidence type="ECO:0000313" key="1">
    <source>
        <dbReference type="EMBL" id="KAH7927630.1"/>
    </source>
</evidence>
<reference evidence="1" key="1">
    <citation type="journal article" date="2021" name="New Phytol.">
        <title>Evolutionary innovations through gain and loss of genes in the ectomycorrhizal Boletales.</title>
        <authorList>
            <person name="Wu G."/>
            <person name="Miyauchi S."/>
            <person name="Morin E."/>
            <person name="Kuo A."/>
            <person name="Drula E."/>
            <person name="Varga T."/>
            <person name="Kohler A."/>
            <person name="Feng B."/>
            <person name="Cao Y."/>
            <person name="Lipzen A."/>
            <person name="Daum C."/>
            <person name="Hundley H."/>
            <person name="Pangilinan J."/>
            <person name="Johnson J."/>
            <person name="Barry K."/>
            <person name="LaButti K."/>
            <person name="Ng V."/>
            <person name="Ahrendt S."/>
            <person name="Min B."/>
            <person name="Choi I.G."/>
            <person name="Park H."/>
            <person name="Plett J.M."/>
            <person name="Magnuson J."/>
            <person name="Spatafora J.W."/>
            <person name="Nagy L.G."/>
            <person name="Henrissat B."/>
            <person name="Grigoriev I.V."/>
            <person name="Yang Z.L."/>
            <person name="Xu J."/>
            <person name="Martin F.M."/>
        </authorList>
    </citation>
    <scope>NUCLEOTIDE SEQUENCE</scope>
    <source>
        <strain evidence="1">KUC20120723A-06</strain>
    </source>
</reference>
<sequence>MSAIVQHDLVLLLHYQIVKYCRLAPAALWLFEYCLTFDDELRFVWGRCRWNFVHVLFIITRYLPAAALICVNYDALAPRMEMQTCLNLNRAGDLMPTISTMATDVVLFMRTFHLLVGRQKMRVTLITFYVSTSLAVIGCTVTVVCMGYTGICASELSASQSVRRDQLTAGIYAGIALFELVVVAMTIFQGCASLDADAHSGPRLVATLRQGNLVYAWPLLVMSSGNVAFYCFPATLKEGWLGLFFAFQFVLHGVMGSRILFRLRSVANRGGIYPTLDPISPMEFASIPQSTLSRLPA</sequence>